<evidence type="ECO:0000313" key="1">
    <source>
        <dbReference type="EMBL" id="OGF98354.1"/>
    </source>
</evidence>
<dbReference type="InterPro" id="IPR027417">
    <property type="entry name" value="P-loop_NTPase"/>
</dbReference>
<reference evidence="1 2" key="1">
    <citation type="journal article" date="2016" name="Nat. Commun.">
        <title>Thousands of microbial genomes shed light on interconnected biogeochemical processes in an aquifer system.</title>
        <authorList>
            <person name="Anantharaman K."/>
            <person name="Brown C.T."/>
            <person name="Hug L.A."/>
            <person name="Sharon I."/>
            <person name="Castelle C.J."/>
            <person name="Probst A.J."/>
            <person name="Thomas B.C."/>
            <person name="Singh A."/>
            <person name="Wilkins M.J."/>
            <person name="Karaoz U."/>
            <person name="Brodie E.L."/>
            <person name="Williams K.H."/>
            <person name="Hubbard S.S."/>
            <person name="Banfield J.F."/>
        </authorList>
    </citation>
    <scope>NUCLEOTIDE SEQUENCE [LARGE SCALE GENOMIC DNA]</scope>
</reference>
<name>A0A1F5YDW5_9BACT</name>
<gene>
    <name evidence="1" type="ORF">A2Z86_00215</name>
</gene>
<protein>
    <submittedName>
        <fullName evidence="1">Uncharacterized protein</fullName>
    </submittedName>
</protein>
<dbReference type="EMBL" id="MFIV01000121">
    <property type="protein sequence ID" value="OGF98354.1"/>
    <property type="molecule type" value="Genomic_DNA"/>
</dbReference>
<sequence>MALTRASERLYLTSAAARAVRGKTVRADWSPLLADLPSALLEMLDLNLPARPPERQLELL</sequence>
<accession>A0A1F5YDW5</accession>
<comment type="caution">
    <text evidence="1">The sequence shown here is derived from an EMBL/GenBank/DDBJ whole genome shotgun (WGS) entry which is preliminary data.</text>
</comment>
<dbReference type="AlphaFoldDB" id="A0A1F5YDW5"/>
<proteinExistence type="predicted"/>
<dbReference type="SUPFAM" id="SSF52540">
    <property type="entry name" value="P-loop containing nucleoside triphosphate hydrolases"/>
    <property type="match status" value="1"/>
</dbReference>
<dbReference type="Proteomes" id="UP000176992">
    <property type="component" value="Unassembled WGS sequence"/>
</dbReference>
<organism evidence="1 2">
    <name type="scientific">Candidatus Glassbacteria bacterium GWA2_58_10</name>
    <dbReference type="NCBI Taxonomy" id="1817865"/>
    <lineage>
        <taxon>Bacteria</taxon>
        <taxon>Candidatus Glassiibacteriota</taxon>
    </lineage>
</organism>
<evidence type="ECO:0000313" key="2">
    <source>
        <dbReference type="Proteomes" id="UP000176992"/>
    </source>
</evidence>